<feature type="modified residue" description="4-aspartylphosphate" evidence="17">
    <location>
        <position position="561"/>
    </location>
</feature>
<keyword evidence="7 18" id="KW-0812">Transmembrane</keyword>
<dbReference type="SUPFAM" id="SSF47226">
    <property type="entry name" value="Histidine-containing phosphotransfer domain, HPT domain"/>
    <property type="match status" value="1"/>
</dbReference>
<dbReference type="Gene3D" id="1.20.120.160">
    <property type="entry name" value="HPT domain"/>
    <property type="match status" value="1"/>
</dbReference>
<protein>
    <recommendedName>
        <fullName evidence="15">Sensory/regulatory protein RpfC</fullName>
        <ecNumber evidence="3">2.7.13.3</ecNumber>
    </recommendedName>
</protein>
<dbReference type="PANTHER" id="PTHR45339">
    <property type="entry name" value="HYBRID SIGNAL TRANSDUCTION HISTIDINE KINASE J"/>
    <property type="match status" value="1"/>
</dbReference>
<feature type="transmembrane region" description="Helical" evidence="18">
    <location>
        <begin position="160"/>
        <end position="178"/>
    </location>
</feature>
<feature type="domain" description="Response regulatory" evidence="20">
    <location>
        <begin position="657"/>
        <end position="774"/>
    </location>
</feature>
<sequence length="917" mass="101031">MNNSIQAKIFAERTALLYKNAPASSITVLIASSLFTVILWGEAQTEWLITWFSVMSTITLARIGLVVRYRKALSKRPDPRPWMWRYAGATALIGIFWALVVPLVFTGDLWIRMLIVILVTQLQSAATPVLVSFPRLMMLYTLPSAGVLIWLLAARGGNEALLSIAIVIYTALMVRSSYSLHHTLKHSLQLQFEKLELAENLSKEKEKAEKLNQTLQLEVVERKQVQHELEQDRQNLESQVLARTAELTQSMEAAEAGSRAKSEFLATMSHEIRTPMNGVLGMTELLRDSGLNGKQQMFAETAHRSGQALLDVINNILDFSKIEANKLKLVHAPFDLQEVVEDVLQMVAEQARENHLELLGDIPAEINSKVIGDGPRLRQVLINLVGNAVKFTKQGEIVISAALVKESSDEIVILFEVQDSGIGIDADKLAGIFDAFTQADGSITRQYGGTGLGLAISKQLVTLMGGEIGVESKKGEGSTFNFTARFGKQTQVVKPVATSFDLLAGTKVLVVDDNMPTRSLLLKKIQDWGLQAIDADSGDKALMLLQEAAADGKPYRLAILDRMMPGMDGITLARKIKADPVTADTRLLMYSALHEEAGDTDWREAGIQAYLSKPARLKDLRHQVLSLLTDNLSILDQAKVWPSETVKVAKNTRGGSHILLVEDNEVNQTVARNMLENLGCRVHVAAQGHAAVENVKKSSYDLILMDCHMPEMDGFEATKTIRNQESDASRVPIIALTADVQKGTQEQCHAACMDDYLSKPFEQETLRGMLEKWLPIEQTNSTDHNPPTTLAQIDEAELLDQRALDKIRALQRPGAPDLLGKVIGIYLDTTPGLMEKIKDTAVNGDADALYHTAHSLKSSSANLGATQLSAICRELEAIGREGKIQKAQPLMENLKIEYQKVETELISSLVKTDELSA</sequence>
<dbReference type="SUPFAM" id="SSF52172">
    <property type="entry name" value="CheY-like"/>
    <property type="match status" value="2"/>
</dbReference>
<evidence type="ECO:0000256" key="5">
    <source>
        <dbReference type="ARBA" id="ARBA00022553"/>
    </source>
</evidence>
<evidence type="ECO:0000259" key="19">
    <source>
        <dbReference type="PROSITE" id="PS50109"/>
    </source>
</evidence>
<dbReference type="GO" id="GO:0005886">
    <property type="term" value="C:plasma membrane"/>
    <property type="evidence" value="ECO:0007669"/>
    <property type="project" value="UniProtKB-SubCell"/>
</dbReference>
<dbReference type="Pfam" id="PF02518">
    <property type="entry name" value="HATPase_c"/>
    <property type="match status" value="1"/>
</dbReference>
<evidence type="ECO:0000256" key="2">
    <source>
        <dbReference type="ARBA" id="ARBA00004651"/>
    </source>
</evidence>
<keyword evidence="4" id="KW-1003">Cell membrane</keyword>
<dbReference type="Gene3D" id="3.40.50.2300">
    <property type="match status" value="2"/>
</dbReference>
<keyword evidence="6" id="KW-0808">Transferase</keyword>
<evidence type="ECO:0000259" key="21">
    <source>
        <dbReference type="PROSITE" id="PS50894"/>
    </source>
</evidence>
<evidence type="ECO:0000256" key="18">
    <source>
        <dbReference type="SAM" id="Phobius"/>
    </source>
</evidence>
<dbReference type="Pfam" id="PF00072">
    <property type="entry name" value="Response_reg"/>
    <property type="match status" value="2"/>
</dbReference>
<dbReference type="Gene3D" id="3.30.565.10">
    <property type="entry name" value="Histidine kinase-like ATPase, C-terminal domain"/>
    <property type="match status" value="1"/>
</dbReference>
<dbReference type="InterPro" id="IPR036641">
    <property type="entry name" value="HPT_dom_sf"/>
</dbReference>
<comment type="subcellular location">
    <subcellularLocation>
        <location evidence="2">Cell membrane</location>
        <topology evidence="2">Multi-pass membrane protein</topology>
    </subcellularLocation>
</comment>
<feature type="domain" description="Histidine kinase" evidence="19">
    <location>
        <begin position="267"/>
        <end position="488"/>
    </location>
</feature>
<evidence type="ECO:0000313" key="22">
    <source>
        <dbReference type="EMBL" id="RDH91465.1"/>
    </source>
</evidence>
<comment type="subunit">
    <text evidence="14">At low DSF concentrations, interacts with RpfF.</text>
</comment>
<keyword evidence="12" id="KW-0902">Two-component regulatory system</keyword>
<keyword evidence="11 18" id="KW-1133">Transmembrane helix</keyword>
<dbReference type="SUPFAM" id="SSF47384">
    <property type="entry name" value="Homodimeric domain of signal transducing histidine kinase"/>
    <property type="match status" value="1"/>
</dbReference>
<dbReference type="InterPro" id="IPR036097">
    <property type="entry name" value="HisK_dim/P_sf"/>
</dbReference>
<evidence type="ECO:0000256" key="14">
    <source>
        <dbReference type="ARBA" id="ARBA00064003"/>
    </source>
</evidence>
<organism evidence="22 23">
    <name type="scientific">endosymbiont of Lamellibrachia luymesi</name>
    <dbReference type="NCBI Taxonomy" id="2200907"/>
    <lineage>
        <taxon>Bacteria</taxon>
        <taxon>Pseudomonadati</taxon>
        <taxon>Pseudomonadota</taxon>
        <taxon>Gammaproteobacteria</taxon>
        <taxon>sulfur-oxidizing symbionts</taxon>
    </lineage>
</organism>
<dbReference type="PROSITE" id="PS50894">
    <property type="entry name" value="HPT"/>
    <property type="match status" value="1"/>
</dbReference>
<keyword evidence="9" id="KW-0418">Kinase</keyword>
<dbReference type="CDD" id="cd17546">
    <property type="entry name" value="REC_hyHK_CKI1_RcsC-like"/>
    <property type="match status" value="2"/>
</dbReference>
<dbReference type="CDD" id="cd00088">
    <property type="entry name" value="HPT"/>
    <property type="match status" value="1"/>
</dbReference>
<keyword evidence="5 17" id="KW-0597">Phosphoprotein</keyword>
<dbReference type="Pfam" id="PF01627">
    <property type="entry name" value="Hpt"/>
    <property type="match status" value="1"/>
</dbReference>
<evidence type="ECO:0000256" key="17">
    <source>
        <dbReference type="PROSITE-ProRule" id="PRU00169"/>
    </source>
</evidence>
<dbReference type="GO" id="GO:0000155">
    <property type="term" value="F:phosphorelay sensor kinase activity"/>
    <property type="evidence" value="ECO:0007669"/>
    <property type="project" value="InterPro"/>
</dbReference>
<dbReference type="InterPro" id="IPR005467">
    <property type="entry name" value="His_kinase_dom"/>
</dbReference>
<evidence type="ECO:0000256" key="12">
    <source>
        <dbReference type="ARBA" id="ARBA00023012"/>
    </source>
</evidence>
<evidence type="ECO:0000256" key="13">
    <source>
        <dbReference type="ARBA" id="ARBA00023136"/>
    </source>
</evidence>
<dbReference type="InterPro" id="IPR011006">
    <property type="entry name" value="CheY-like_superfamily"/>
</dbReference>
<evidence type="ECO:0000256" key="1">
    <source>
        <dbReference type="ARBA" id="ARBA00000085"/>
    </source>
</evidence>
<evidence type="ECO:0000256" key="15">
    <source>
        <dbReference type="ARBA" id="ARBA00068150"/>
    </source>
</evidence>
<evidence type="ECO:0000256" key="4">
    <source>
        <dbReference type="ARBA" id="ARBA00022475"/>
    </source>
</evidence>
<feature type="domain" description="Response regulatory" evidence="20">
    <location>
        <begin position="507"/>
        <end position="628"/>
    </location>
</feature>
<evidence type="ECO:0000256" key="16">
    <source>
        <dbReference type="PROSITE-ProRule" id="PRU00110"/>
    </source>
</evidence>
<evidence type="ECO:0000256" key="9">
    <source>
        <dbReference type="ARBA" id="ARBA00022777"/>
    </source>
</evidence>
<comment type="catalytic activity">
    <reaction evidence="1">
        <text>ATP + protein L-histidine = ADP + protein N-phospho-L-histidine.</text>
        <dbReference type="EC" id="2.7.13.3"/>
    </reaction>
</comment>
<dbReference type="PROSITE" id="PS50109">
    <property type="entry name" value="HIS_KIN"/>
    <property type="match status" value="1"/>
</dbReference>
<accession>A0A370E042</accession>
<gene>
    <name evidence="22" type="ORF">DIZ79_06045</name>
</gene>
<evidence type="ECO:0000256" key="6">
    <source>
        <dbReference type="ARBA" id="ARBA00022679"/>
    </source>
</evidence>
<evidence type="ECO:0000256" key="7">
    <source>
        <dbReference type="ARBA" id="ARBA00022692"/>
    </source>
</evidence>
<dbReference type="EC" id="2.7.13.3" evidence="3"/>
<evidence type="ECO:0000313" key="23">
    <source>
        <dbReference type="Proteomes" id="UP000255508"/>
    </source>
</evidence>
<dbReference type="InterPro" id="IPR004358">
    <property type="entry name" value="Sig_transdc_His_kin-like_C"/>
</dbReference>
<evidence type="ECO:0000256" key="3">
    <source>
        <dbReference type="ARBA" id="ARBA00012438"/>
    </source>
</evidence>
<reference evidence="22 23" key="1">
    <citation type="journal article" date="2018" name="ISME J.">
        <title>Endosymbiont genomes yield clues of tubeworm success.</title>
        <authorList>
            <person name="Li Y."/>
            <person name="Liles M.R."/>
            <person name="Halanych K.M."/>
        </authorList>
    </citation>
    <scope>NUCLEOTIDE SEQUENCE [LARGE SCALE GENOMIC DNA]</scope>
    <source>
        <strain evidence="22">A1422</strain>
    </source>
</reference>
<feature type="modified residue" description="4-aspartylphosphate" evidence="17">
    <location>
        <position position="706"/>
    </location>
</feature>
<feature type="modified residue" description="Phosphohistidine" evidence="16">
    <location>
        <position position="854"/>
    </location>
</feature>
<dbReference type="AlphaFoldDB" id="A0A370E042"/>
<proteinExistence type="predicted"/>
<dbReference type="InterPro" id="IPR003661">
    <property type="entry name" value="HisK_dim/P_dom"/>
</dbReference>
<dbReference type="Proteomes" id="UP000255508">
    <property type="component" value="Unassembled WGS sequence"/>
</dbReference>
<dbReference type="Pfam" id="PF00512">
    <property type="entry name" value="HisKA"/>
    <property type="match status" value="1"/>
</dbReference>
<dbReference type="CDD" id="cd00082">
    <property type="entry name" value="HisKA"/>
    <property type="match status" value="1"/>
</dbReference>
<dbReference type="InterPro" id="IPR003594">
    <property type="entry name" value="HATPase_dom"/>
</dbReference>
<dbReference type="EMBL" id="QFXD01000113">
    <property type="protein sequence ID" value="RDH91465.1"/>
    <property type="molecule type" value="Genomic_DNA"/>
</dbReference>
<dbReference type="InterPro" id="IPR008207">
    <property type="entry name" value="Sig_transdc_His_kin_Hpt_dom"/>
</dbReference>
<dbReference type="GO" id="GO:0005524">
    <property type="term" value="F:ATP binding"/>
    <property type="evidence" value="ECO:0007669"/>
    <property type="project" value="UniProtKB-KW"/>
</dbReference>
<dbReference type="InterPro" id="IPR036890">
    <property type="entry name" value="HATPase_C_sf"/>
</dbReference>
<dbReference type="SMART" id="SM00448">
    <property type="entry name" value="REC"/>
    <property type="match status" value="2"/>
</dbReference>
<dbReference type="InterPro" id="IPR001789">
    <property type="entry name" value="Sig_transdc_resp-reg_receiver"/>
</dbReference>
<dbReference type="PROSITE" id="PS50110">
    <property type="entry name" value="RESPONSE_REGULATORY"/>
    <property type="match status" value="2"/>
</dbReference>
<feature type="transmembrane region" description="Helical" evidence="18">
    <location>
        <begin position="21"/>
        <end position="41"/>
    </location>
</feature>
<dbReference type="SMART" id="SM00388">
    <property type="entry name" value="HisKA"/>
    <property type="match status" value="1"/>
</dbReference>
<keyword evidence="13 18" id="KW-0472">Membrane</keyword>
<feature type="transmembrane region" description="Helical" evidence="18">
    <location>
        <begin position="86"/>
        <end position="105"/>
    </location>
</feature>
<dbReference type="PRINTS" id="PR00344">
    <property type="entry name" value="BCTRLSENSOR"/>
</dbReference>
<dbReference type="SUPFAM" id="SSF55874">
    <property type="entry name" value="ATPase domain of HSP90 chaperone/DNA topoisomerase II/histidine kinase"/>
    <property type="match status" value="1"/>
</dbReference>
<dbReference type="CDD" id="cd16922">
    <property type="entry name" value="HATPase_EvgS-ArcB-TorS-like"/>
    <property type="match status" value="1"/>
</dbReference>
<dbReference type="SMART" id="SM00387">
    <property type="entry name" value="HATPase_c"/>
    <property type="match status" value="1"/>
</dbReference>
<evidence type="ECO:0000256" key="8">
    <source>
        <dbReference type="ARBA" id="ARBA00022741"/>
    </source>
</evidence>
<evidence type="ECO:0000256" key="11">
    <source>
        <dbReference type="ARBA" id="ARBA00022989"/>
    </source>
</evidence>
<feature type="transmembrane region" description="Helical" evidence="18">
    <location>
        <begin position="138"/>
        <end position="154"/>
    </location>
</feature>
<evidence type="ECO:0000259" key="20">
    <source>
        <dbReference type="PROSITE" id="PS50110"/>
    </source>
</evidence>
<feature type="domain" description="HPt" evidence="21">
    <location>
        <begin position="815"/>
        <end position="908"/>
    </location>
</feature>
<name>A0A370E042_9GAMM</name>
<keyword evidence="8" id="KW-0547">Nucleotide-binding</keyword>
<dbReference type="FunFam" id="3.30.565.10:FF:000010">
    <property type="entry name" value="Sensor histidine kinase RcsC"/>
    <property type="match status" value="1"/>
</dbReference>
<dbReference type="Gene3D" id="1.10.287.130">
    <property type="match status" value="1"/>
</dbReference>
<comment type="caution">
    <text evidence="22">The sequence shown here is derived from an EMBL/GenBank/DDBJ whole genome shotgun (WGS) entry which is preliminary data.</text>
</comment>
<keyword evidence="10" id="KW-0067">ATP-binding</keyword>
<dbReference type="FunFam" id="1.10.287.130:FF:000002">
    <property type="entry name" value="Two-component osmosensing histidine kinase"/>
    <property type="match status" value="1"/>
</dbReference>
<feature type="transmembrane region" description="Helical" evidence="18">
    <location>
        <begin position="47"/>
        <end position="65"/>
    </location>
</feature>
<evidence type="ECO:0000256" key="10">
    <source>
        <dbReference type="ARBA" id="ARBA00022840"/>
    </source>
</evidence>
<dbReference type="PANTHER" id="PTHR45339:SF1">
    <property type="entry name" value="HYBRID SIGNAL TRANSDUCTION HISTIDINE KINASE J"/>
    <property type="match status" value="1"/>
</dbReference>